<protein>
    <recommendedName>
        <fullName evidence="3">DUF2851 domain-containing protein</fullName>
    </recommendedName>
</protein>
<sequence>MQEAFIQLVWQLGYFNKQHWHTAEGDPITIYHPGLLNRDAGPDFKGARLKIGALQWHGDVELHLKSSGWQQHRHQLDPAYNKVVLHVVLEDDGVPALRQEGGAVPVASLQGRIAPGLEERYQALMASLHAIPCEPQLPNVDSLTRLSMLDRTLMQRLQRKAEGVLQLVEQNRGGWEEASWQFLARGFGFKKNAEPMEALARRLPHTILLRHAAQPGQVEALLFGMAGLLEGAATHPWVDVLQREWKFLQHKWELEGKGLPPGSWLFSRLRPANFPSLRLAQLAALLQAQPNLFSFLLNSSPQELLQGFAVEPSAYWQTHYHFGKESKQAVHGLGHSSAENLLINTVAPLRVAWGRYTDQQEHIDAAVELLQALPAEDNRIIRYWKGLNMPTATAADSQALLELYNEFCTPKRCLHCSIGLSLLRHAGTPH</sequence>
<keyword evidence="2" id="KW-1185">Reference proteome</keyword>
<dbReference type="Proteomes" id="UP000011910">
    <property type="component" value="Unassembled WGS sequence"/>
</dbReference>
<reference evidence="1 2" key="1">
    <citation type="journal article" date="2013" name="Genome Announc.">
        <title>Draft Genome Sequence of Cesiribacter andamanensis Strain AMV16T, Isolated from a Soil Sample from a Mud Volcano in the Andaman Islands, India.</title>
        <authorList>
            <person name="Shivaji S."/>
            <person name="Ara S."/>
            <person name="Begum Z."/>
            <person name="Srinivas T.N."/>
            <person name="Singh A."/>
            <person name="Kumar Pinnaka A."/>
        </authorList>
    </citation>
    <scope>NUCLEOTIDE SEQUENCE [LARGE SCALE GENOMIC DNA]</scope>
    <source>
        <strain evidence="1 2">AMV16</strain>
    </source>
</reference>
<dbReference type="EMBL" id="AODQ01000108">
    <property type="protein sequence ID" value="EMR01521.1"/>
    <property type="molecule type" value="Genomic_DNA"/>
</dbReference>
<name>M7N2S5_9BACT</name>
<comment type="caution">
    <text evidence="1">The sequence shown here is derived from an EMBL/GenBank/DDBJ whole genome shotgun (WGS) entry which is preliminary data.</text>
</comment>
<dbReference type="OrthoDB" id="1005072at2"/>
<accession>M7N2S5</accession>
<dbReference type="RefSeq" id="WP_009196719.1">
    <property type="nucleotide sequence ID" value="NZ_AODQ01000108.1"/>
</dbReference>
<dbReference type="eggNOG" id="ENOG502Z7XW">
    <property type="taxonomic scope" value="Bacteria"/>
</dbReference>
<dbReference type="AlphaFoldDB" id="M7N2S5"/>
<evidence type="ECO:0000313" key="2">
    <source>
        <dbReference type="Proteomes" id="UP000011910"/>
    </source>
</evidence>
<evidence type="ECO:0008006" key="3">
    <source>
        <dbReference type="Google" id="ProtNLM"/>
    </source>
</evidence>
<gene>
    <name evidence="1" type="ORF">ADICEAN_03336</name>
</gene>
<dbReference type="Pfam" id="PF11013">
    <property type="entry name" value="DUF2851"/>
    <property type="match status" value="1"/>
</dbReference>
<organism evidence="1 2">
    <name type="scientific">Cesiribacter andamanensis AMV16</name>
    <dbReference type="NCBI Taxonomy" id="1279009"/>
    <lineage>
        <taxon>Bacteria</taxon>
        <taxon>Pseudomonadati</taxon>
        <taxon>Bacteroidota</taxon>
        <taxon>Cytophagia</taxon>
        <taxon>Cytophagales</taxon>
        <taxon>Cesiribacteraceae</taxon>
        <taxon>Cesiribacter</taxon>
    </lineage>
</organism>
<evidence type="ECO:0000313" key="1">
    <source>
        <dbReference type="EMBL" id="EMR01521.1"/>
    </source>
</evidence>
<dbReference type="STRING" id="1279009.ADICEAN_03336"/>
<dbReference type="InterPro" id="IPR021272">
    <property type="entry name" value="DUF2851"/>
</dbReference>
<proteinExistence type="predicted"/>